<dbReference type="AlphaFoldDB" id="A0A6A4IFV8"/>
<evidence type="ECO:0000313" key="2">
    <source>
        <dbReference type="Proteomes" id="UP000799118"/>
    </source>
</evidence>
<gene>
    <name evidence="1" type="ORF">BT96DRAFT_526172</name>
</gene>
<protein>
    <submittedName>
        <fullName evidence="1">Uncharacterized protein</fullName>
    </submittedName>
</protein>
<dbReference type="EMBL" id="ML769387">
    <property type="protein sequence ID" value="KAE9409486.1"/>
    <property type="molecule type" value="Genomic_DNA"/>
</dbReference>
<sequence>MNATSISCSTYTWSSNSLGQSPCEIAENLNSVCTTSNGSYFSELTSASGYTLSAEDQNPCLCTTVVYNLVSLCRLCQSKDLLYPTWDQWSENCTSYK</sequence>
<keyword evidence="2" id="KW-1185">Reference proteome</keyword>
<evidence type="ECO:0000313" key="1">
    <source>
        <dbReference type="EMBL" id="KAE9409486.1"/>
    </source>
</evidence>
<accession>A0A6A4IFV8</accession>
<name>A0A6A4IFV8_9AGAR</name>
<dbReference type="Proteomes" id="UP000799118">
    <property type="component" value="Unassembled WGS sequence"/>
</dbReference>
<proteinExistence type="predicted"/>
<organism evidence="1 2">
    <name type="scientific">Gymnopus androsaceus JB14</name>
    <dbReference type="NCBI Taxonomy" id="1447944"/>
    <lineage>
        <taxon>Eukaryota</taxon>
        <taxon>Fungi</taxon>
        <taxon>Dikarya</taxon>
        <taxon>Basidiomycota</taxon>
        <taxon>Agaricomycotina</taxon>
        <taxon>Agaricomycetes</taxon>
        <taxon>Agaricomycetidae</taxon>
        <taxon>Agaricales</taxon>
        <taxon>Marasmiineae</taxon>
        <taxon>Omphalotaceae</taxon>
        <taxon>Gymnopus</taxon>
    </lineage>
</organism>
<dbReference type="OrthoDB" id="2576311at2759"/>
<reference evidence="1" key="1">
    <citation type="journal article" date="2019" name="Environ. Microbiol.">
        <title>Fungal ecological strategies reflected in gene transcription - a case study of two litter decomposers.</title>
        <authorList>
            <person name="Barbi F."/>
            <person name="Kohler A."/>
            <person name="Barry K."/>
            <person name="Baskaran P."/>
            <person name="Daum C."/>
            <person name="Fauchery L."/>
            <person name="Ihrmark K."/>
            <person name="Kuo A."/>
            <person name="LaButti K."/>
            <person name="Lipzen A."/>
            <person name="Morin E."/>
            <person name="Grigoriev I.V."/>
            <person name="Henrissat B."/>
            <person name="Lindahl B."/>
            <person name="Martin F."/>
        </authorList>
    </citation>
    <scope>NUCLEOTIDE SEQUENCE</scope>
    <source>
        <strain evidence="1">JB14</strain>
    </source>
</reference>